<name>U1SG93_9BIFI</name>
<evidence type="ECO:0000313" key="1">
    <source>
        <dbReference type="EMBL" id="ERH30958.1"/>
    </source>
</evidence>
<evidence type="ECO:0000313" key="2">
    <source>
        <dbReference type="Proteomes" id="UP000016519"/>
    </source>
</evidence>
<accession>U1SG93</accession>
<comment type="caution">
    <text evidence="1">The sequence shown here is derived from an EMBL/GenBank/DDBJ whole genome shotgun (WGS) entry which is preliminary data.</text>
</comment>
<dbReference type="AlphaFoldDB" id="U1SG93"/>
<keyword evidence="2" id="KW-1185">Reference proteome</keyword>
<proteinExistence type="predicted"/>
<gene>
    <name evidence="1" type="ORF">HMPREF9244_00906</name>
</gene>
<dbReference type="STRING" id="419015.HMPREF3214_00634"/>
<reference evidence="1 2" key="1">
    <citation type="submission" date="2013-08" db="EMBL/GenBank/DDBJ databases">
        <authorList>
            <person name="Weinstock G."/>
            <person name="Sodergren E."/>
            <person name="Wylie T."/>
            <person name="Fulton L."/>
            <person name="Fulton R."/>
            <person name="Fronick C."/>
            <person name="O'Laughlin M."/>
            <person name="Godfrey J."/>
            <person name="Miner T."/>
            <person name="Herter B."/>
            <person name="Appelbaum E."/>
            <person name="Cordes M."/>
            <person name="Lek S."/>
            <person name="Wollam A."/>
            <person name="Pepin K.H."/>
            <person name="Palsikar V.B."/>
            <person name="Mitreva M."/>
            <person name="Wilson R.K."/>
        </authorList>
    </citation>
    <scope>NUCLEOTIDE SEQUENCE [LARGE SCALE GENOMIC DNA]</scope>
    <source>
        <strain evidence="1 2">F0580</strain>
    </source>
</reference>
<dbReference type="Proteomes" id="UP000016519">
    <property type="component" value="Unassembled WGS sequence"/>
</dbReference>
<dbReference type="EMBL" id="AWSI01000021">
    <property type="protein sequence ID" value="ERH30958.1"/>
    <property type="molecule type" value="Genomic_DNA"/>
</dbReference>
<protein>
    <submittedName>
        <fullName evidence="1">Uncharacterized protein</fullName>
    </submittedName>
</protein>
<sequence length="49" mass="5847">MTHMSKFSWKYLILAVFKRFSALKRFRGCAVSMKRVAQSLKHKRYAQPL</sequence>
<organism evidence="1 2">
    <name type="scientific">Alloscardovia omnicolens F0580</name>
    <dbReference type="NCBI Taxonomy" id="1321816"/>
    <lineage>
        <taxon>Bacteria</taxon>
        <taxon>Bacillati</taxon>
        <taxon>Actinomycetota</taxon>
        <taxon>Actinomycetes</taxon>
        <taxon>Bifidobacteriales</taxon>
        <taxon>Bifidobacteriaceae</taxon>
        <taxon>Alloscardovia</taxon>
    </lineage>
</organism>
<dbReference type="HOGENOM" id="CLU_3131557_0_0_11"/>